<evidence type="ECO:0000256" key="7">
    <source>
        <dbReference type="SAM" id="SignalP"/>
    </source>
</evidence>
<keyword evidence="5" id="KW-0325">Glycoprotein</keyword>
<gene>
    <name evidence="9" type="primary">XYLT</name>
    <name evidence="9" type="ORF">QJS10_CPB15g01554</name>
</gene>
<keyword evidence="6" id="KW-0812">Transmembrane</keyword>
<feature type="chain" id="PRO_5043429260" evidence="7">
    <location>
        <begin position="24"/>
        <end position="437"/>
    </location>
</feature>
<feature type="domain" description="Glycosyltransferase 61 catalytic" evidence="8">
    <location>
        <begin position="289"/>
        <end position="386"/>
    </location>
</feature>
<dbReference type="EMBL" id="JAUJYO010000015">
    <property type="protein sequence ID" value="KAK1297312.1"/>
    <property type="molecule type" value="Genomic_DNA"/>
</dbReference>
<feature type="signal peptide" evidence="7">
    <location>
        <begin position="1"/>
        <end position="23"/>
    </location>
</feature>
<keyword evidence="6" id="KW-1133">Transmembrane helix</keyword>
<protein>
    <submittedName>
        <fullName evidence="9">Beta-(1,2)-xylosyltransferase</fullName>
    </submittedName>
</protein>
<evidence type="ECO:0000256" key="2">
    <source>
        <dbReference type="ARBA" id="ARBA00004881"/>
    </source>
</evidence>
<dbReference type="InterPro" id="IPR049625">
    <property type="entry name" value="Glyco_transf_61_cat"/>
</dbReference>
<name>A0AAV9D7X5_ACOCL</name>
<evidence type="ECO:0000313" key="10">
    <source>
        <dbReference type="Proteomes" id="UP001180020"/>
    </source>
</evidence>
<accession>A0AAV9D7X5</accession>
<reference evidence="9" key="2">
    <citation type="submission" date="2023-06" db="EMBL/GenBank/DDBJ databases">
        <authorList>
            <person name="Ma L."/>
            <person name="Liu K.-W."/>
            <person name="Li Z."/>
            <person name="Hsiao Y.-Y."/>
            <person name="Qi Y."/>
            <person name="Fu T."/>
            <person name="Tang G."/>
            <person name="Zhang D."/>
            <person name="Sun W.-H."/>
            <person name="Liu D.-K."/>
            <person name="Li Y."/>
            <person name="Chen G.-Z."/>
            <person name="Liu X.-D."/>
            <person name="Liao X.-Y."/>
            <person name="Jiang Y.-T."/>
            <person name="Yu X."/>
            <person name="Hao Y."/>
            <person name="Huang J."/>
            <person name="Zhao X.-W."/>
            <person name="Ke S."/>
            <person name="Chen Y.-Y."/>
            <person name="Wu W.-L."/>
            <person name="Hsu J.-L."/>
            <person name="Lin Y.-F."/>
            <person name="Huang M.-D."/>
            <person name="Li C.-Y."/>
            <person name="Huang L."/>
            <person name="Wang Z.-W."/>
            <person name="Zhao X."/>
            <person name="Zhong W.-Y."/>
            <person name="Peng D.-H."/>
            <person name="Ahmad S."/>
            <person name="Lan S."/>
            <person name="Zhang J.-S."/>
            <person name="Tsai W.-C."/>
            <person name="Van De Peer Y."/>
            <person name="Liu Z.-J."/>
        </authorList>
    </citation>
    <scope>NUCLEOTIDE SEQUENCE</scope>
    <source>
        <strain evidence="9">CP</strain>
        <tissue evidence="9">Leaves</tissue>
    </source>
</reference>
<evidence type="ECO:0000256" key="1">
    <source>
        <dbReference type="ARBA" id="ARBA00004323"/>
    </source>
</evidence>
<dbReference type="Pfam" id="PF04577">
    <property type="entry name" value="Glyco_transf_61"/>
    <property type="match status" value="1"/>
</dbReference>
<proteinExistence type="predicted"/>
<dbReference type="AlphaFoldDB" id="A0AAV9D7X5"/>
<comment type="pathway">
    <text evidence="2">Glycan metabolism.</text>
</comment>
<keyword evidence="4" id="KW-0808">Transferase</keyword>
<evidence type="ECO:0000256" key="4">
    <source>
        <dbReference type="ARBA" id="ARBA00022679"/>
    </source>
</evidence>
<evidence type="ECO:0000256" key="5">
    <source>
        <dbReference type="ARBA" id="ARBA00023180"/>
    </source>
</evidence>
<evidence type="ECO:0000256" key="3">
    <source>
        <dbReference type="ARBA" id="ARBA00022676"/>
    </source>
</evidence>
<dbReference type="InterPro" id="IPR007657">
    <property type="entry name" value="Glycosyltransferase_61"/>
</dbReference>
<dbReference type="PANTHER" id="PTHR48437:SF1">
    <property type="entry name" value="INITIATOR BINDING DOMAIN-CONTAINING PROTEIN"/>
    <property type="match status" value="1"/>
</dbReference>
<comment type="subcellular location">
    <subcellularLocation>
        <location evidence="1">Golgi apparatus membrane</location>
        <topology evidence="1">Single-pass type II membrane protein</topology>
    </subcellularLocation>
</comment>
<keyword evidence="7" id="KW-0732">Signal</keyword>
<dbReference type="Proteomes" id="UP001180020">
    <property type="component" value="Unassembled WGS sequence"/>
</dbReference>
<keyword evidence="3" id="KW-0328">Glycosyltransferase</keyword>
<feature type="transmembrane region" description="Helical" evidence="6">
    <location>
        <begin position="12"/>
        <end position="30"/>
    </location>
</feature>
<keyword evidence="6" id="KW-0472">Membrane</keyword>
<dbReference type="PANTHER" id="PTHR48437">
    <property type="entry name" value="INITIATOR BINDING DOMAIN-CONTAINING PROTEIN"/>
    <property type="match status" value="1"/>
</dbReference>
<comment type="caution">
    <text evidence="9">The sequence shown here is derived from an EMBL/GenBank/DDBJ whole genome shotgun (WGS) entry which is preliminary data.</text>
</comment>
<evidence type="ECO:0000256" key="6">
    <source>
        <dbReference type="SAM" id="Phobius"/>
    </source>
</evidence>
<keyword evidence="10" id="KW-1185">Reference proteome</keyword>
<dbReference type="GO" id="GO:0016763">
    <property type="term" value="F:pentosyltransferase activity"/>
    <property type="evidence" value="ECO:0007669"/>
    <property type="project" value="UniProtKB-ARBA"/>
</dbReference>
<dbReference type="GO" id="GO:0000139">
    <property type="term" value="C:Golgi membrane"/>
    <property type="evidence" value="ECO:0007669"/>
    <property type="project" value="UniProtKB-SubCell"/>
</dbReference>
<evidence type="ECO:0000313" key="9">
    <source>
        <dbReference type="EMBL" id="KAK1297312.1"/>
    </source>
</evidence>
<organism evidence="9 10">
    <name type="scientific">Acorus calamus</name>
    <name type="common">Sweet flag</name>
    <dbReference type="NCBI Taxonomy" id="4465"/>
    <lineage>
        <taxon>Eukaryota</taxon>
        <taxon>Viridiplantae</taxon>
        <taxon>Streptophyta</taxon>
        <taxon>Embryophyta</taxon>
        <taxon>Tracheophyta</taxon>
        <taxon>Spermatophyta</taxon>
        <taxon>Magnoliopsida</taxon>
        <taxon>Liliopsida</taxon>
        <taxon>Acoraceae</taxon>
        <taxon>Acorus</taxon>
    </lineage>
</organism>
<sequence length="437" mass="49122">MNRTQKTFITRSLLLLFLINCLSFSLHFLLSPSPPESHPSPPETHPPPSENVKPWPPHLPSFLPWNTTPTRPGSCEAYFGNGFTRRVDLLRPRSDGSGGFFRCYYSETLASSICEMGRVRLDPARIRMSEGGEELGSVMGRSEEEELPVFEEGALTIDGRVVVGGEFLERYLRRGAVQGHTMRALVESVRAAEDGIDCGQWIEEPTLFVTRFEYANLFHTITDWHVILSPLGYETALFKGLSEIIQCEGAPAKELLEKPNDQKTARLTEFGEMLRAAFDLPVDERQILKPVSGHNALFIRREDYLAHPRHNGKVESRLSNEQEVYDALKNWAAHYSKCKVNLVNGLFAHMKMKEQLRAIQDASVIIGAHGAGLTHIISATSNTVVLEIISSQYRRPHFALISQWRGLKYHAINLAGSYAEPSKVIHELSNIMRNLGC</sequence>
<evidence type="ECO:0000259" key="8">
    <source>
        <dbReference type="Pfam" id="PF04577"/>
    </source>
</evidence>
<reference evidence="9" key="1">
    <citation type="journal article" date="2023" name="Nat. Commun.">
        <title>Diploid and tetraploid genomes of Acorus and the evolution of monocots.</title>
        <authorList>
            <person name="Ma L."/>
            <person name="Liu K.W."/>
            <person name="Li Z."/>
            <person name="Hsiao Y.Y."/>
            <person name="Qi Y."/>
            <person name="Fu T."/>
            <person name="Tang G.D."/>
            <person name="Zhang D."/>
            <person name="Sun W.H."/>
            <person name="Liu D.K."/>
            <person name="Li Y."/>
            <person name="Chen G.Z."/>
            <person name="Liu X.D."/>
            <person name="Liao X.Y."/>
            <person name="Jiang Y.T."/>
            <person name="Yu X."/>
            <person name="Hao Y."/>
            <person name="Huang J."/>
            <person name="Zhao X.W."/>
            <person name="Ke S."/>
            <person name="Chen Y.Y."/>
            <person name="Wu W.L."/>
            <person name="Hsu J.L."/>
            <person name="Lin Y.F."/>
            <person name="Huang M.D."/>
            <person name="Li C.Y."/>
            <person name="Huang L."/>
            <person name="Wang Z.W."/>
            <person name="Zhao X."/>
            <person name="Zhong W.Y."/>
            <person name="Peng D.H."/>
            <person name="Ahmad S."/>
            <person name="Lan S."/>
            <person name="Zhang J.S."/>
            <person name="Tsai W.C."/>
            <person name="Van de Peer Y."/>
            <person name="Liu Z.J."/>
        </authorList>
    </citation>
    <scope>NUCLEOTIDE SEQUENCE</scope>
    <source>
        <strain evidence="9">CP</strain>
    </source>
</reference>